<dbReference type="PANTHER" id="PTHR35851">
    <property type="entry name" value="CELL DIVISION PROTEIN FTSQ"/>
    <property type="match status" value="1"/>
</dbReference>
<evidence type="ECO:0000313" key="12">
    <source>
        <dbReference type="Proteomes" id="UP000483078"/>
    </source>
</evidence>
<dbReference type="GO" id="GO:0032153">
    <property type="term" value="C:cell division site"/>
    <property type="evidence" value="ECO:0007669"/>
    <property type="project" value="UniProtKB-UniRule"/>
</dbReference>
<evidence type="ECO:0000259" key="10">
    <source>
        <dbReference type="PROSITE" id="PS51779"/>
    </source>
</evidence>
<dbReference type="Pfam" id="PF03799">
    <property type="entry name" value="FtsQ_DivIB_C"/>
    <property type="match status" value="1"/>
</dbReference>
<organism evidence="11 12">
    <name type="scientific">Sediminimonas qiaohouensis</name>
    <dbReference type="NCBI Taxonomy" id="552061"/>
    <lineage>
        <taxon>Bacteria</taxon>
        <taxon>Pseudomonadati</taxon>
        <taxon>Pseudomonadota</taxon>
        <taxon>Alphaproteobacteria</taxon>
        <taxon>Rhodobacterales</taxon>
        <taxon>Roseobacteraceae</taxon>
        <taxon>Sediminimonas</taxon>
    </lineage>
</organism>
<dbReference type="Gene3D" id="3.40.50.11690">
    <property type="entry name" value="Cell division protein FtsQ/DivIB"/>
    <property type="match status" value="1"/>
</dbReference>
<dbReference type="InterPro" id="IPR005548">
    <property type="entry name" value="Cell_div_FtsQ/DivIB_C"/>
</dbReference>
<dbReference type="RefSeq" id="WP_273247904.1">
    <property type="nucleotide sequence ID" value="NZ_VENJ01000002.1"/>
</dbReference>
<keyword evidence="6 9" id="KW-1133">Transmembrane helix</keyword>
<evidence type="ECO:0000256" key="6">
    <source>
        <dbReference type="ARBA" id="ARBA00022989"/>
    </source>
</evidence>
<comment type="similarity">
    <text evidence="9">Belongs to the FtsQ/DivIB family. FtsQ subfamily.</text>
</comment>
<comment type="function">
    <text evidence="9">Essential cell division protein.</text>
</comment>
<dbReference type="GO" id="GO:0005886">
    <property type="term" value="C:plasma membrane"/>
    <property type="evidence" value="ECO:0007669"/>
    <property type="project" value="UniProtKB-SubCell"/>
</dbReference>
<dbReference type="EMBL" id="VENJ01000002">
    <property type="protein sequence ID" value="MTJ03423.1"/>
    <property type="molecule type" value="Genomic_DNA"/>
</dbReference>
<comment type="subcellular location">
    <subcellularLocation>
        <location evidence="9">Cell inner membrane</location>
        <topology evidence="9">Single-pass type II membrane protein</topology>
    </subcellularLocation>
    <subcellularLocation>
        <location evidence="1">Membrane</location>
    </subcellularLocation>
    <text evidence="9">Localizes to the division septum.</text>
</comment>
<protein>
    <recommendedName>
        <fullName evidence="9">Cell division protein FtsQ</fullName>
    </recommendedName>
</protein>
<dbReference type="HAMAP" id="MF_00911">
    <property type="entry name" value="FtsQ_subfam"/>
    <property type="match status" value="1"/>
</dbReference>
<keyword evidence="5 9" id="KW-0812">Transmembrane</keyword>
<name>A0A7C9HKL8_9RHOB</name>
<keyword evidence="2 9" id="KW-1003">Cell membrane</keyword>
<sequence>MQQVRPRPDPAPSRWSYRLQRLMLTPLFRRLLRIGVPFTIAFAALWTYLSDEENYDRVMLALYDMRAAIEERPEFQVRLMAVDGASAGVSEDIREILSFDFPLSSFDLDLPRIQRTVRDLSAVKSANVRIRPGGVLQIDVSERTPVVLWRNQGGLDRLDAGGAVIGPVLKRADYPDLPLVAGQGAQDHVPQALALLDAGGPLDERLRGLVRIGERRWDIVLDRDQRIMLPEERPVQALERVIALDQAQDMMARDIAVVDMRIADRPVIRMNDTALEQWWRISRTSLGEGSQ</sequence>
<keyword evidence="8 9" id="KW-0131">Cell cycle</keyword>
<dbReference type="PANTHER" id="PTHR35851:SF1">
    <property type="entry name" value="CELL DIVISION PROTEIN FTSQ"/>
    <property type="match status" value="1"/>
</dbReference>
<dbReference type="AlphaFoldDB" id="A0A7C9HKL8"/>
<evidence type="ECO:0000256" key="8">
    <source>
        <dbReference type="ARBA" id="ARBA00023306"/>
    </source>
</evidence>
<dbReference type="GO" id="GO:0043093">
    <property type="term" value="P:FtsZ-dependent cytokinesis"/>
    <property type="evidence" value="ECO:0007669"/>
    <property type="project" value="UniProtKB-UniRule"/>
</dbReference>
<dbReference type="PROSITE" id="PS51779">
    <property type="entry name" value="POTRA"/>
    <property type="match status" value="1"/>
</dbReference>
<comment type="caution">
    <text evidence="11">The sequence shown here is derived from an EMBL/GenBank/DDBJ whole genome shotgun (WGS) entry which is preliminary data.</text>
</comment>
<keyword evidence="4 9" id="KW-0132">Cell division</keyword>
<reference evidence="11 12" key="1">
    <citation type="submission" date="2019-06" db="EMBL/GenBank/DDBJ databases">
        <title>Enrichment of Autotrophic Halophilic Microorganisms from Red Sea Brine Pool Using Microbial Electrosynthesis System.</title>
        <authorList>
            <person name="Alqahtani M.F."/>
            <person name="Bajracharya S."/>
            <person name="Katuri K.P."/>
            <person name="Ali M."/>
            <person name="Saikaly P.E."/>
        </authorList>
    </citation>
    <scope>NUCLEOTIDE SEQUENCE [LARGE SCALE GENOMIC DNA]</scope>
    <source>
        <strain evidence="11">MES6</strain>
    </source>
</reference>
<evidence type="ECO:0000256" key="4">
    <source>
        <dbReference type="ARBA" id="ARBA00022618"/>
    </source>
</evidence>
<dbReference type="InterPro" id="IPR034746">
    <property type="entry name" value="POTRA"/>
</dbReference>
<evidence type="ECO:0000256" key="3">
    <source>
        <dbReference type="ARBA" id="ARBA00022519"/>
    </source>
</evidence>
<proteinExistence type="inferred from homology"/>
<evidence type="ECO:0000256" key="1">
    <source>
        <dbReference type="ARBA" id="ARBA00004370"/>
    </source>
</evidence>
<dbReference type="InterPro" id="IPR045335">
    <property type="entry name" value="FtsQ_C_sf"/>
</dbReference>
<keyword evidence="7 9" id="KW-0472">Membrane</keyword>
<evidence type="ECO:0000256" key="5">
    <source>
        <dbReference type="ARBA" id="ARBA00022692"/>
    </source>
</evidence>
<accession>A0A7C9HKL8</accession>
<dbReference type="GO" id="GO:0090529">
    <property type="term" value="P:cell septum assembly"/>
    <property type="evidence" value="ECO:0007669"/>
    <property type="project" value="InterPro"/>
</dbReference>
<dbReference type="Proteomes" id="UP000483078">
    <property type="component" value="Unassembled WGS sequence"/>
</dbReference>
<feature type="transmembrane region" description="Helical" evidence="9">
    <location>
        <begin position="31"/>
        <end position="49"/>
    </location>
</feature>
<evidence type="ECO:0000313" key="11">
    <source>
        <dbReference type="EMBL" id="MTJ03423.1"/>
    </source>
</evidence>
<gene>
    <name evidence="9" type="primary">ftsQ</name>
    <name evidence="11" type="ORF">FH759_01835</name>
</gene>
<feature type="domain" description="POTRA" evidence="10">
    <location>
        <begin position="75"/>
        <end position="143"/>
    </location>
</feature>
<keyword evidence="3 9" id="KW-0997">Cell inner membrane</keyword>
<evidence type="ECO:0000256" key="7">
    <source>
        <dbReference type="ARBA" id="ARBA00023136"/>
    </source>
</evidence>
<evidence type="ECO:0000256" key="2">
    <source>
        <dbReference type="ARBA" id="ARBA00022475"/>
    </source>
</evidence>
<dbReference type="InterPro" id="IPR026579">
    <property type="entry name" value="FtsQ"/>
</dbReference>
<evidence type="ECO:0000256" key="9">
    <source>
        <dbReference type="HAMAP-Rule" id="MF_00911"/>
    </source>
</evidence>